<dbReference type="InterPro" id="IPR036986">
    <property type="entry name" value="S4_RNA-bd_sf"/>
</dbReference>
<dbReference type="InterPro" id="IPR024088">
    <property type="entry name" value="Tyr-tRNA-ligase_bac-type"/>
</dbReference>
<evidence type="ECO:0000313" key="12">
    <source>
        <dbReference type="EMBL" id="OUO56844.1"/>
    </source>
</evidence>
<comment type="caution">
    <text evidence="12">The sequence shown here is derived from an EMBL/GenBank/DDBJ whole genome shotgun (WGS) entry which is preliminary data.</text>
</comment>
<dbReference type="Proteomes" id="UP000196368">
    <property type="component" value="Unassembled WGS sequence"/>
</dbReference>
<dbReference type="SUPFAM" id="SSF55174">
    <property type="entry name" value="Alpha-L RNA-binding motif"/>
    <property type="match status" value="1"/>
</dbReference>
<sequence length="386" mass="42406">MTVEEQINFLTRGCVDVVTKADLAKKLESGKTLKVKLGCDPTSADLHLGHSVALSLLRRFQDLGHKAVLVIGDFTAAVGDPSGRDSTRPVLPREKILENAKTYTEQAFKVLDPSKTEIRFNSEWLEPFVSGKELMQTLQKVTVAQVLERDDFKKRMAAGNPISMLEVLYSLFQGQDSVALEADVELGGTDQIFNLLVGRQLQKNHGQEPQVAITVPLLVGLDGVKKMSKSYGNYVGLNDEPGDMFGKLMSIPDELMPMYYELLTSENMQDIKAMHPMAAKKKLAGLLVTRFHGEEAARAALENFEKVFSKKELPTDMPEFKPEAGAMLSAVIFAAGAAQSKNKARGLIEQGAVRLKGEKVSADGPLSFEPGDVLQVGKRHFFKLVK</sequence>
<dbReference type="InterPro" id="IPR001412">
    <property type="entry name" value="aa-tRNA-synth_I_CS"/>
</dbReference>
<feature type="short sequence motif" description="'KMSKS' region" evidence="10">
    <location>
        <begin position="226"/>
        <end position="230"/>
    </location>
</feature>
<evidence type="ECO:0000256" key="9">
    <source>
        <dbReference type="ARBA" id="ARBA00048248"/>
    </source>
</evidence>
<dbReference type="Gene3D" id="3.40.50.620">
    <property type="entry name" value="HUPs"/>
    <property type="match status" value="1"/>
</dbReference>
<evidence type="ECO:0000256" key="8">
    <source>
        <dbReference type="ARBA" id="ARBA00023146"/>
    </source>
</evidence>
<protein>
    <recommendedName>
        <fullName evidence="10">Tyrosine--tRNA ligase</fullName>
        <ecNumber evidence="10">6.1.1.1</ecNumber>
    </recommendedName>
    <alternativeName>
        <fullName evidence="10">Tyrosyl-tRNA synthetase</fullName>
        <shortName evidence="10">TyrRS</shortName>
    </alternativeName>
</protein>
<evidence type="ECO:0000256" key="6">
    <source>
        <dbReference type="ARBA" id="ARBA00022884"/>
    </source>
</evidence>
<proteinExistence type="inferred from homology"/>
<evidence type="ECO:0000256" key="10">
    <source>
        <dbReference type="HAMAP-Rule" id="MF_02007"/>
    </source>
</evidence>
<dbReference type="CDD" id="cd00165">
    <property type="entry name" value="S4"/>
    <property type="match status" value="1"/>
</dbReference>
<evidence type="ECO:0000256" key="3">
    <source>
        <dbReference type="ARBA" id="ARBA00022598"/>
    </source>
</evidence>
<dbReference type="RefSeq" id="WP_087287810.1">
    <property type="nucleotide sequence ID" value="NZ_NFJD01000002.1"/>
</dbReference>
<keyword evidence="3 10" id="KW-0436">Ligase</keyword>
<gene>
    <name evidence="10" type="primary">tyrS</name>
    <name evidence="12" type="ORF">B5F75_03080</name>
</gene>
<comment type="function">
    <text evidence="10">Catalyzes the attachment of tyrosine to tRNA(Tyr) in a two-step reaction: tyrosine is first activated by ATP to form Tyr-AMP and then transferred to the acceptor end of tRNA(Tyr).</text>
</comment>
<evidence type="ECO:0000256" key="11">
    <source>
        <dbReference type="PROSITE-ProRule" id="PRU00182"/>
    </source>
</evidence>
<dbReference type="GO" id="GO:0003723">
    <property type="term" value="F:RNA binding"/>
    <property type="evidence" value="ECO:0007669"/>
    <property type="project" value="UniProtKB-KW"/>
</dbReference>
<keyword evidence="5 10" id="KW-0067">ATP-binding</keyword>
<dbReference type="FunFam" id="3.40.50.620:FF:000061">
    <property type="entry name" value="Tyrosine--tRNA ligase"/>
    <property type="match status" value="1"/>
</dbReference>
<dbReference type="GO" id="GO:0005829">
    <property type="term" value="C:cytosol"/>
    <property type="evidence" value="ECO:0007669"/>
    <property type="project" value="TreeGrafter"/>
</dbReference>
<dbReference type="CDD" id="cd00805">
    <property type="entry name" value="TyrRS_core"/>
    <property type="match status" value="1"/>
</dbReference>
<evidence type="ECO:0000256" key="5">
    <source>
        <dbReference type="ARBA" id="ARBA00022840"/>
    </source>
</evidence>
<keyword evidence="8 10" id="KW-0030">Aminoacyl-tRNA synthetase</keyword>
<keyword evidence="4 10" id="KW-0547">Nucleotide-binding</keyword>
<dbReference type="InterPro" id="IPR002305">
    <property type="entry name" value="aa-tRNA-synth_Ic"/>
</dbReference>
<dbReference type="EC" id="6.1.1.1" evidence="10"/>
<dbReference type="PANTHER" id="PTHR11766:SF1">
    <property type="entry name" value="TYROSINE--TRNA LIGASE"/>
    <property type="match status" value="1"/>
</dbReference>
<dbReference type="GO" id="GO:0005524">
    <property type="term" value="F:ATP binding"/>
    <property type="evidence" value="ECO:0007669"/>
    <property type="project" value="UniProtKB-UniRule"/>
</dbReference>
<evidence type="ECO:0000256" key="7">
    <source>
        <dbReference type="ARBA" id="ARBA00022917"/>
    </source>
</evidence>
<comment type="subunit">
    <text evidence="1 10">Homodimer.</text>
</comment>
<keyword evidence="2 10" id="KW-0963">Cytoplasm</keyword>
<dbReference type="Gene3D" id="1.10.240.10">
    <property type="entry name" value="Tyrosyl-Transfer RNA Synthetase"/>
    <property type="match status" value="1"/>
</dbReference>
<dbReference type="NCBIfam" id="TIGR00234">
    <property type="entry name" value="tyrS"/>
    <property type="match status" value="1"/>
</dbReference>
<keyword evidence="6 11" id="KW-0694">RNA-binding</keyword>
<dbReference type="HAMAP" id="MF_02007">
    <property type="entry name" value="Tyr_tRNA_synth_type2"/>
    <property type="match status" value="1"/>
</dbReference>
<dbReference type="EMBL" id="NFJD01000002">
    <property type="protein sequence ID" value="OUO56844.1"/>
    <property type="molecule type" value="Genomic_DNA"/>
</dbReference>
<comment type="subcellular location">
    <subcellularLocation>
        <location evidence="10">Cytoplasm</location>
    </subcellularLocation>
</comment>
<dbReference type="Pfam" id="PF00579">
    <property type="entry name" value="tRNA-synt_1b"/>
    <property type="match status" value="1"/>
</dbReference>
<evidence type="ECO:0000256" key="2">
    <source>
        <dbReference type="ARBA" id="ARBA00022490"/>
    </source>
</evidence>
<comment type="catalytic activity">
    <reaction evidence="9 10">
        <text>tRNA(Tyr) + L-tyrosine + ATP = L-tyrosyl-tRNA(Tyr) + AMP + diphosphate + H(+)</text>
        <dbReference type="Rhea" id="RHEA:10220"/>
        <dbReference type="Rhea" id="RHEA-COMP:9706"/>
        <dbReference type="Rhea" id="RHEA-COMP:9707"/>
        <dbReference type="ChEBI" id="CHEBI:15378"/>
        <dbReference type="ChEBI" id="CHEBI:30616"/>
        <dbReference type="ChEBI" id="CHEBI:33019"/>
        <dbReference type="ChEBI" id="CHEBI:58315"/>
        <dbReference type="ChEBI" id="CHEBI:78442"/>
        <dbReference type="ChEBI" id="CHEBI:78536"/>
        <dbReference type="ChEBI" id="CHEBI:456215"/>
        <dbReference type="EC" id="6.1.1.1"/>
    </reaction>
</comment>
<feature type="binding site" evidence="10">
    <location>
        <position position="229"/>
    </location>
    <ligand>
        <name>ATP</name>
        <dbReference type="ChEBI" id="CHEBI:30616"/>
    </ligand>
</feature>
<evidence type="ECO:0000256" key="4">
    <source>
        <dbReference type="ARBA" id="ARBA00022741"/>
    </source>
</evidence>
<dbReference type="PROSITE" id="PS00178">
    <property type="entry name" value="AA_TRNA_LIGASE_I"/>
    <property type="match status" value="1"/>
</dbReference>
<name>A0A1Y4DCF8_9BACT</name>
<feature type="short sequence motif" description="'HIGH' region" evidence="10">
    <location>
        <begin position="41"/>
        <end position="50"/>
    </location>
</feature>
<dbReference type="AlphaFoldDB" id="A0A1Y4DCF8"/>
<dbReference type="GO" id="GO:0004831">
    <property type="term" value="F:tyrosine-tRNA ligase activity"/>
    <property type="evidence" value="ECO:0007669"/>
    <property type="project" value="UniProtKB-UniRule"/>
</dbReference>
<evidence type="ECO:0000256" key="1">
    <source>
        <dbReference type="ARBA" id="ARBA00011738"/>
    </source>
</evidence>
<dbReference type="PANTHER" id="PTHR11766">
    <property type="entry name" value="TYROSYL-TRNA SYNTHETASE"/>
    <property type="match status" value="1"/>
</dbReference>
<dbReference type="InterPro" id="IPR024108">
    <property type="entry name" value="Tyr-tRNA-ligase_bac_2"/>
</dbReference>
<accession>A0A1Y4DCF8</accession>
<dbReference type="OrthoDB" id="9804243at2"/>
<evidence type="ECO:0000313" key="13">
    <source>
        <dbReference type="Proteomes" id="UP000196368"/>
    </source>
</evidence>
<dbReference type="InterPro" id="IPR002307">
    <property type="entry name" value="Tyr-tRNA-ligase"/>
</dbReference>
<comment type="similarity">
    <text evidence="10">Belongs to the class-I aminoacyl-tRNA synthetase family. TyrS type 2 subfamily.</text>
</comment>
<dbReference type="InterPro" id="IPR014729">
    <property type="entry name" value="Rossmann-like_a/b/a_fold"/>
</dbReference>
<reference evidence="13" key="1">
    <citation type="submission" date="2017-04" db="EMBL/GenBank/DDBJ databases">
        <title>Function of individual gut microbiota members based on whole genome sequencing of pure cultures obtained from chicken caecum.</title>
        <authorList>
            <person name="Medvecky M."/>
            <person name="Cejkova D."/>
            <person name="Polansky O."/>
            <person name="Karasova D."/>
            <person name="Kubasova T."/>
            <person name="Cizek A."/>
            <person name="Rychlik I."/>
        </authorList>
    </citation>
    <scope>NUCLEOTIDE SEQUENCE [LARGE SCALE GENOMIC DNA]</scope>
    <source>
        <strain evidence="13">An273</strain>
    </source>
</reference>
<dbReference type="SUPFAM" id="SSF52374">
    <property type="entry name" value="Nucleotidylyl transferase"/>
    <property type="match status" value="1"/>
</dbReference>
<keyword evidence="7 10" id="KW-0648">Protein biosynthesis</keyword>
<dbReference type="PROSITE" id="PS50889">
    <property type="entry name" value="S4"/>
    <property type="match status" value="1"/>
</dbReference>
<keyword evidence="13" id="KW-1185">Reference proteome</keyword>
<organism evidence="12 13">
    <name type="scientific">Candidatus Avelusimicrobium gallicola</name>
    <dbReference type="NCBI Taxonomy" id="2562704"/>
    <lineage>
        <taxon>Bacteria</taxon>
        <taxon>Pseudomonadati</taxon>
        <taxon>Elusimicrobiota</taxon>
        <taxon>Elusimicrobia</taxon>
        <taxon>Elusimicrobiales</taxon>
        <taxon>Elusimicrobiaceae</taxon>
        <taxon>Candidatus Avelusimicrobium</taxon>
    </lineage>
</organism>
<dbReference type="GO" id="GO:0006437">
    <property type="term" value="P:tyrosyl-tRNA aminoacylation"/>
    <property type="evidence" value="ECO:0007669"/>
    <property type="project" value="UniProtKB-UniRule"/>
</dbReference>
<dbReference type="Gene3D" id="3.10.290.10">
    <property type="entry name" value="RNA-binding S4 domain"/>
    <property type="match status" value="1"/>
</dbReference>
<dbReference type="PRINTS" id="PR01040">
    <property type="entry name" value="TRNASYNTHTYR"/>
</dbReference>